<evidence type="ECO:0000256" key="1">
    <source>
        <dbReference type="SAM" id="MobiDB-lite"/>
    </source>
</evidence>
<reference evidence="2" key="1">
    <citation type="journal article" date="2014" name="Int. J. Syst. Evol. Microbiol.">
        <title>Complete genome sequence of Corynebacterium casei LMG S-19264T (=DSM 44701T), isolated from a smear-ripened cheese.</title>
        <authorList>
            <consortium name="US DOE Joint Genome Institute (JGI-PGF)"/>
            <person name="Walter F."/>
            <person name="Albersmeier A."/>
            <person name="Kalinowski J."/>
            <person name="Ruckert C."/>
        </authorList>
    </citation>
    <scope>NUCLEOTIDE SEQUENCE</scope>
    <source>
        <strain evidence="2">JCM 5069</strain>
    </source>
</reference>
<comment type="caution">
    <text evidence="2">The sequence shown here is derived from an EMBL/GenBank/DDBJ whole genome shotgun (WGS) entry which is preliminary data.</text>
</comment>
<name>A0A919GQ16_9ACTN</name>
<dbReference type="EMBL" id="BNCD01000044">
    <property type="protein sequence ID" value="GHH88850.1"/>
    <property type="molecule type" value="Genomic_DNA"/>
</dbReference>
<evidence type="ECO:0000313" key="3">
    <source>
        <dbReference type="Proteomes" id="UP000603708"/>
    </source>
</evidence>
<feature type="region of interest" description="Disordered" evidence="1">
    <location>
        <begin position="30"/>
        <end position="50"/>
    </location>
</feature>
<keyword evidence="3" id="KW-1185">Reference proteome</keyword>
<gene>
    <name evidence="2" type="ORF">GCM10018793_70060</name>
</gene>
<organism evidence="2 3">
    <name type="scientific">Streptomyces sulfonofaciens</name>
    <dbReference type="NCBI Taxonomy" id="68272"/>
    <lineage>
        <taxon>Bacteria</taxon>
        <taxon>Bacillati</taxon>
        <taxon>Actinomycetota</taxon>
        <taxon>Actinomycetes</taxon>
        <taxon>Kitasatosporales</taxon>
        <taxon>Streptomycetaceae</taxon>
        <taxon>Streptomyces</taxon>
    </lineage>
</organism>
<accession>A0A919GQ16</accession>
<protein>
    <submittedName>
        <fullName evidence="2">Uncharacterized protein</fullName>
    </submittedName>
</protein>
<reference evidence="2" key="2">
    <citation type="submission" date="2020-09" db="EMBL/GenBank/DDBJ databases">
        <authorList>
            <person name="Sun Q."/>
            <person name="Ohkuma M."/>
        </authorList>
    </citation>
    <scope>NUCLEOTIDE SEQUENCE</scope>
    <source>
        <strain evidence="2">JCM 5069</strain>
    </source>
</reference>
<dbReference type="AlphaFoldDB" id="A0A919GQ16"/>
<dbReference type="Proteomes" id="UP000603708">
    <property type="component" value="Unassembled WGS sequence"/>
</dbReference>
<evidence type="ECO:0000313" key="2">
    <source>
        <dbReference type="EMBL" id="GHH88850.1"/>
    </source>
</evidence>
<proteinExistence type="predicted"/>
<sequence>MVASTPPHLSLEQRERLEQLADAARLRVALYPSPKPPPAPTAPAHRDSPCPLIPGGGPVRCAMGSAGCWGCTADSARRATR</sequence>